<evidence type="ECO:0000256" key="1">
    <source>
        <dbReference type="ARBA" id="ARBA00001933"/>
    </source>
</evidence>
<keyword evidence="14" id="KW-1185">Reference proteome</keyword>
<dbReference type="EMBL" id="CAXKWB010003118">
    <property type="protein sequence ID" value="CAL4068387.1"/>
    <property type="molecule type" value="Genomic_DNA"/>
</dbReference>
<dbReference type="Gene3D" id="3.20.20.10">
    <property type="entry name" value="Alanine racemase"/>
    <property type="match status" value="1"/>
</dbReference>
<dbReference type="InterPro" id="IPR029066">
    <property type="entry name" value="PLP-binding_barrel"/>
</dbReference>
<dbReference type="Proteomes" id="UP001497623">
    <property type="component" value="Unassembled WGS sequence"/>
</dbReference>
<comment type="similarity">
    <text evidence="3">Belongs to the DSD1 family.</text>
</comment>
<dbReference type="SUPFAM" id="SSF51419">
    <property type="entry name" value="PLP-binding barrel"/>
    <property type="match status" value="1"/>
</dbReference>
<dbReference type="InterPro" id="IPR001608">
    <property type="entry name" value="Ala_racemase_N"/>
</dbReference>
<evidence type="ECO:0000256" key="4">
    <source>
        <dbReference type="ARBA" id="ARBA00022723"/>
    </source>
</evidence>
<accession>A0AAV2Q551</accession>
<dbReference type="GO" id="GO:0046872">
    <property type="term" value="F:metal ion binding"/>
    <property type="evidence" value="ECO:0007669"/>
    <property type="project" value="UniProtKB-KW"/>
</dbReference>
<dbReference type="Pfam" id="PF14031">
    <property type="entry name" value="D-ser_dehydrat"/>
    <property type="match status" value="1"/>
</dbReference>
<evidence type="ECO:0000256" key="9">
    <source>
        <dbReference type="ARBA" id="ARBA00066349"/>
    </source>
</evidence>
<dbReference type="EC" id="4.3.1.18" evidence="9"/>
<dbReference type="PANTHER" id="PTHR28004:SF2">
    <property type="entry name" value="D-SERINE DEHYDRATASE"/>
    <property type="match status" value="1"/>
</dbReference>
<dbReference type="InterPro" id="IPR042208">
    <property type="entry name" value="D-ser_dehydrat-like_sf"/>
</dbReference>
<dbReference type="AlphaFoldDB" id="A0AAV2Q551"/>
<keyword evidence="7" id="KW-0456">Lyase</keyword>
<dbReference type="SMART" id="SM01119">
    <property type="entry name" value="D-ser_dehydrat"/>
    <property type="match status" value="1"/>
</dbReference>
<dbReference type="InterPro" id="IPR026956">
    <property type="entry name" value="D-ser_dehydrat-like_dom"/>
</dbReference>
<evidence type="ECO:0000256" key="7">
    <source>
        <dbReference type="ARBA" id="ARBA00023239"/>
    </source>
</evidence>
<comment type="catalytic activity">
    <reaction evidence="8">
        <text>D-serine = pyruvate + NH4(+)</text>
        <dbReference type="Rhea" id="RHEA:13977"/>
        <dbReference type="ChEBI" id="CHEBI:15361"/>
        <dbReference type="ChEBI" id="CHEBI:28938"/>
        <dbReference type="ChEBI" id="CHEBI:35247"/>
        <dbReference type="EC" id="4.3.1.18"/>
    </reaction>
    <physiologicalReaction direction="left-to-right" evidence="8">
        <dbReference type="Rhea" id="RHEA:13978"/>
    </physiologicalReaction>
</comment>
<evidence type="ECO:0000256" key="6">
    <source>
        <dbReference type="ARBA" id="ARBA00022898"/>
    </source>
</evidence>
<dbReference type="Gene3D" id="2.40.37.20">
    <property type="entry name" value="D-serine dehydratase-like domain"/>
    <property type="match status" value="1"/>
</dbReference>
<feature type="domain" description="D-serine dehydratase-like" evidence="12">
    <location>
        <begin position="260"/>
        <end position="358"/>
    </location>
</feature>
<evidence type="ECO:0000256" key="5">
    <source>
        <dbReference type="ARBA" id="ARBA00022833"/>
    </source>
</evidence>
<keyword evidence="6" id="KW-0663">Pyridoxal phosphate</keyword>
<comment type="caution">
    <text evidence="13">The sequence shown here is derived from an EMBL/GenBank/DDBJ whole genome shotgun (WGS) entry which is preliminary data.</text>
</comment>
<reference evidence="13 14" key="1">
    <citation type="submission" date="2024-05" db="EMBL/GenBank/DDBJ databases">
        <authorList>
            <person name="Wallberg A."/>
        </authorList>
    </citation>
    <scope>NUCLEOTIDE SEQUENCE [LARGE SCALE GENOMIC DNA]</scope>
</reference>
<evidence type="ECO:0000313" key="13">
    <source>
        <dbReference type="EMBL" id="CAL4068387.1"/>
    </source>
</evidence>
<evidence type="ECO:0000313" key="14">
    <source>
        <dbReference type="Proteomes" id="UP001497623"/>
    </source>
</evidence>
<dbReference type="Pfam" id="PF01168">
    <property type="entry name" value="Ala_racemase_N"/>
    <property type="match status" value="1"/>
</dbReference>
<organism evidence="13 14">
    <name type="scientific">Meganyctiphanes norvegica</name>
    <name type="common">Northern krill</name>
    <name type="synonym">Thysanopoda norvegica</name>
    <dbReference type="NCBI Taxonomy" id="48144"/>
    <lineage>
        <taxon>Eukaryota</taxon>
        <taxon>Metazoa</taxon>
        <taxon>Ecdysozoa</taxon>
        <taxon>Arthropoda</taxon>
        <taxon>Crustacea</taxon>
        <taxon>Multicrustacea</taxon>
        <taxon>Malacostraca</taxon>
        <taxon>Eumalacostraca</taxon>
        <taxon>Eucarida</taxon>
        <taxon>Euphausiacea</taxon>
        <taxon>Euphausiidae</taxon>
        <taxon>Meganyctiphanes</taxon>
    </lineage>
</organism>
<dbReference type="InterPro" id="IPR051466">
    <property type="entry name" value="D-amino_acid_metab_enzyme"/>
</dbReference>
<dbReference type="PANTHER" id="PTHR28004">
    <property type="entry name" value="ZGC:162816-RELATED"/>
    <property type="match status" value="1"/>
</dbReference>
<dbReference type="GO" id="GO:0008721">
    <property type="term" value="F:D-serine ammonia-lyase activity"/>
    <property type="evidence" value="ECO:0007669"/>
    <property type="project" value="UniProtKB-EC"/>
</dbReference>
<keyword evidence="5" id="KW-0862">Zinc</keyword>
<protein>
    <recommendedName>
        <fullName evidence="10">D-serine dehydratase</fullName>
        <ecNumber evidence="9">4.3.1.18</ecNumber>
    </recommendedName>
    <alternativeName>
        <fullName evidence="11">D-serine deaminase</fullName>
    </alternativeName>
</protein>
<comment type="cofactor">
    <cofactor evidence="1">
        <name>pyridoxal 5'-phosphate</name>
        <dbReference type="ChEBI" id="CHEBI:597326"/>
    </cofactor>
</comment>
<gene>
    <name evidence="13" type="ORF">MNOR_LOCUS7189</name>
</gene>
<evidence type="ECO:0000256" key="8">
    <source>
        <dbReference type="ARBA" id="ARBA00051198"/>
    </source>
</evidence>
<evidence type="ECO:0000256" key="2">
    <source>
        <dbReference type="ARBA" id="ARBA00001947"/>
    </source>
</evidence>
<sequence>MSRFGNIGKGVEELTTPCFLVDLEKVKTNCYKMQENCNMYGLKLRAQTKTHKTVQGCILQTGGTKKGLVCSTLDEAEYYADAGFEDILYGYPLIPFHLPRVAALVKRLAEFHVMVDSHTAVESLLNTLPPKGHKWSAFLKVDCGGAREGVWWESDKGIEMAEALNKSPNIKFMGLYVHCGNSYVKNVEETRDESIDRVEDFVSRLEKRGVTCPTVGIGSTPTCRQPGPKMKKLTELHPGNYAFLDVQQNTLGSCTLEEIAGCVATRVIGHYPHRNQMLIDCGFTGLTKQGFGNMKTGYGVFKDNPNLSLCKMTQEIGTVEDLSGKLDFGKYPIGAILYILPWHSCATAAMYPVYYVLGKDERVAEEWKPTRGW</sequence>
<keyword evidence="4" id="KW-0479">Metal-binding</keyword>
<evidence type="ECO:0000256" key="11">
    <source>
        <dbReference type="ARBA" id="ARBA00075219"/>
    </source>
</evidence>
<dbReference type="FunFam" id="3.20.20.10:FF:000016">
    <property type="entry name" value="D-serine dehydratase"/>
    <property type="match status" value="1"/>
</dbReference>
<comment type="cofactor">
    <cofactor evidence="2">
        <name>Zn(2+)</name>
        <dbReference type="ChEBI" id="CHEBI:29105"/>
    </cofactor>
</comment>
<dbReference type="GO" id="GO:0036088">
    <property type="term" value="P:D-serine catabolic process"/>
    <property type="evidence" value="ECO:0007669"/>
    <property type="project" value="TreeGrafter"/>
</dbReference>
<name>A0AAV2Q551_MEGNR</name>
<evidence type="ECO:0000259" key="12">
    <source>
        <dbReference type="SMART" id="SM01119"/>
    </source>
</evidence>
<evidence type="ECO:0000256" key="3">
    <source>
        <dbReference type="ARBA" id="ARBA00005323"/>
    </source>
</evidence>
<evidence type="ECO:0000256" key="10">
    <source>
        <dbReference type="ARBA" id="ARBA00069616"/>
    </source>
</evidence>
<proteinExistence type="inferred from homology"/>